<name>A0ACD3SQJ9_9BURK</name>
<sequence length="110" mass="11395">MPTAHFTDSAGTVTTIEIKEGHSLMEGARMHGLEGIVAECGGGAICGTCHVQVGPEWFAQLPEPEASEAVLLEMVPERSGTSRLACQIVMHAGLDGIQVAIPSEQIGGAI</sequence>
<protein>
    <submittedName>
        <fullName evidence="1">2Fe-2S iron-sulfur cluster binding domain-containing protein</fullName>
    </submittedName>
</protein>
<organism evidence="1 2">
    <name type="scientific">Imbroritus primus</name>
    <dbReference type="NCBI Taxonomy" id="3058603"/>
    <lineage>
        <taxon>Bacteria</taxon>
        <taxon>Pseudomonadati</taxon>
        <taxon>Pseudomonadota</taxon>
        <taxon>Betaproteobacteria</taxon>
        <taxon>Burkholderiales</taxon>
        <taxon>Burkholderiaceae</taxon>
        <taxon>Imbroritus</taxon>
    </lineage>
</organism>
<dbReference type="Proteomes" id="UP000004277">
    <property type="component" value="Unassembled WGS sequence"/>
</dbReference>
<dbReference type="EMBL" id="AKCV02000015">
    <property type="protein sequence ID" value="TMS58589.1"/>
    <property type="molecule type" value="Genomic_DNA"/>
</dbReference>
<evidence type="ECO:0000313" key="2">
    <source>
        <dbReference type="Proteomes" id="UP000004277"/>
    </source>
</evidence>
<comment type="caution">
    <text evidence="1">The sequence shown here is derived from an EMBL/GenBank/DDBJ whole genome shotgun (WGS) entry which is preliminary data.</text>
</comment>
<gene>
    <name evidence="1" type="ORF">MW7_007660</name>
</gene>
<proteinExistence type="predicted"/>
<keyword evidence="2" id="KW-1185">Reference proteome</keyword>
<reference evidence="1" key="1">
    <citation type="submission" date="2019-05" db="EMBL/GenBank/DDBJ databases">
        <title>Revised genome assembly of Burkholderiaceae (previously Ralstonia) sp. PBA.</title>
        <authorList>
            <person name="Gan H.M."/>
        </authorList>
    </citation>
    <scope>NUCLEOTIDE SEQUENCE</scope>
    <source>
        <strain evidence="1">PBA</strain>
    </source>
</reference>
<accession>A0ACD3SQJ9</accession>
<evidence type="ECO:0000313" key="1">
    <source>
        <dbReference type="EMBL" id="TMS58589.1"/>
    </source>
</evidence>